<keyword evidence="4" id="KW-0472">Membrane</keyword>
<keyword evidence="4" id="KW-1133">Transmembrane helix</keyword>
<dbReference type="SUPFAM" id="SSF51445">
    <property type="entry name" value="(Trans)glycosidases"/>
    <property type="match status" value="1"/>
</dbReference>
<name>A0A1A7RBE0_9GAMM</name>
<keyword evidence="3" id="KW-0326">Glycosidase</keyword>
<keyword evidence="2" id="KW-0378">Hydrolase</keyword>
<evidence type="ECO:0000256" key="3">
    <source>
        <dbReference type="ARBA" id="ARBA00023295"/>
    </source>
</evidence>
<dbReference type="OrthoDB" id="9798192at2"/>
<keyword evidence="6" id="KW-1185">Reference proteome</keyword>
<evidence type="ECO:0000313" key="5">
    <source>
        <dbReference type="EMBL" id="OBX29251.1"/>
    </source>
</evidence>
<dbReference type="InterPro" id="IPR018077">
    <property type="entry name" value="Glyco_hydro_fam25_subgr"/>
</dbReference>
<dbReference type="PANTHER" id="PTHR34135:SF2">
    <property type="entry name" value="LYSOZYME"/>
    <property type="match status" value="1"/>
</dbReference>
<dbReference type="Pfam" id="PF01183">
    <property type="entry name" value="Glyco_hydro_25"/>
    <property type="match status" value="1"/>
</dbReference>
<proteinExistence type="inferred from homology"/>
<dbReference type="STRING" id="1443941.A9J31_02925"/>
<dbReference type="Gene3D" id="3.20.20.80">
    <property type="entry name" value="Glycosidases"/>
    <property type="match status" value="1"/>
</dbReference>
<dbReference type="InterPro" id="IPR002053">
    <property type="entry name" value="Glyco_hydro_25"/>
</dbReference>
<evidence type="ECO:0000313" key="6">
    <source>
        <dbReference type="Proteomes" id="UP000185753"/>
    </source>
</evidence>
<comment type="caution">
    <text evidence="5">The sequence shown here is derived from an EMBL/GenBank/DDBJ whole genome shotgun (WGS) entry which is preliminary data.</text>
</comment>
<accession>A0A1A7RBE0</accession>
<dbReference type="PROSITE" id="PS51904">
    <property type="entry name" value="GLYCOSYL_HYDROL_F25_2"/>
    <property type="match status" value="1"/>
</dbReference>
<dbReference type="Proteomes" id="UP000185753">
    <property type="component" value="Unassembled WGS sequence"/>
</dbReference>
<dbReference type="InterPro" id="IPR017853">
    <property type="entry name" value="GH"/>
</dbReference>
<dbReference type="EMBL" id="LZDS01000012">
    <property type="protein sequence ID" value="OBX29251.1"/>
    <property type="molecule type" value="Genomic_DNA"/>
</dbReference>
<reference evidence="6" key="1">
    <citation type="submission" date="2016-06" db="EMBL/GenBank/DDBJ databases">
        <authorList>
            <person name="Radolfova-Krizova L."/>
            <person name="Nemec A."/>
        </authorList>
    </citation>
    <scope>NUCLEOTIDE SEQUENCE [LARGE SCALE GENOMIC DNA]</scope>
    <source>
        <strain evidence="6">ANC 4275</strain>
    </source>
</reference>
<evidence type="ECO:0000256" key="4">
    <source>
        <dbReference type="SAM" id="Phobius"/>
    </source>
</evidence>
<keyword evidence="4" id="KW-0812">Transmembrane</keyword>
<dbReference type="CDD" id="cd06413">
    <property type="entry name" value="GH25_muramidase_1"/>
    <property type="match status" value="1"/>
</dbReference>
<feature type="transmembrane region" description="Helical" evidence="4">
    <location>
        <begin position="20"/>
        <end position="37"/>
    </location>
</feature>
<dbReference type="GO" id="GO:0016052">
    <property type="term" value="P:carbohydrate catabolic process"/>
    <property type="evidence" value="ECO:0007669"/>
    <property type="project" value="TreeGrafter"/>
</dbReference>
<dbReference type="GO" id="GO:0003796">
    <property type="term" value="F:lysozyme activity"/>
    <property type="evidence" value="ECO:0007669"/>
    <property type="project" value="InterPro"/>
</dbReference>
<protein>
    <submittedName>
        <fullName evidence="5">Lysozyme</fullName>
    </submittedName>
</protein>
<evidence type="ECO:0000256" key="2">
    <source>
        <dbReference type="ARBA" id="ARBA00022801"/>
    </source>
</evidence>
<dbReference type="GO" id="GO:0009253">
    <property type="term" value="P:peptidoglycan catabolic process"/>
    <property type="evidence" value="ECO:0007669"/>
    <property type="project" value="InterPro"/>
</dbReference>
<dbReference type="RefSeq" id="WP_067763216.1">
    <property type="nucleotide sequence ID" value="NZ_JBLZYA010000003.1"/>
</dbReference>
<evidence type="ECO:0000256" key="1">
    <source>
        <dbReference type="ARBA" id="ARBA00010646"/>
    </source>
</evidence>
<dbReference type="PANTHER" id="PTHR34135">
    <property type="entry name" value="LYSOZYME"/>
    <property type="match status" value="1"/>
</dbReference>
<organism evidence="5 6">
    <name type="scientific">Acinetobacter gandensis</name>
    <dbReference type="NCBI Taxonomy" id="1443941"/>
    <lineage>
        <taxon>Bacteria</taxon>
        <taxon>Pseudomonadati</taxon>
        <taxon>Pseudomonadota</taxon>
        <taxon>Gammaproteobacteria</taxon>
        <taxon>Moraxellales</taxon>
        <taxon>Moraxellaceae</taxon>
        <taxon>Acinetobacter</taxon>
    </lineage>
</organism>
<dbReference type="GO" id="GO:0016998">
    <property type="term" value="P:cell wall macromolecule catabolic process"/>
    <property type="evidence" value="ECO:0007669"/>
    <property type="project" value="InterPro"/>
</dbReference>
<comment type="similarity">
    <text evidence="1">Belongs to the glycosyl hydrolase 25 family.</text>
</comment>
<dbReference type="SMART" id="SM00641">
    <property type="entry name" value="Glyco_25"/>
    <property type="match status" value="1"/>
</dbReference>
<dbReference type="AlphaFoldDB" id="A0A1A7RBE0"/>
<gene>
    <name evidence="5" type="ORF">A9J31_02925</name>
</gene>
<sequence length="260" mass="30133">MPKKTKAKHKKFDLKKYSPVIGGVGVVVIAGLSYLALMPHRPASAEEYPVKGFDVSHHQKEIQWSKISPQRYQFVYLKATEGGDFKDTKFQENWLKARERGFLVGAYHFYRLCRDGKIQADNFIDSVPNKADALPPVIDLEYDSNCINTYSKEQLLKEINDMHDRLHRHYGKQPIFYTSKSFYNIVLAGEFQKTPLWVREYKSLPDLKNNPKWLFWQHTNQGEISGIPTTVDLNVFYGSQSQWNSFLKANGLEHAIQTEK</sequence>